<feature type="domain" description="LTD" evidence="4">
    <location>
        <begin position="236"/>
        <end position="386"/>
    </location>
</feature>
<evidence type="ECO:0000256" key="1">
    <source>
        <dbReference type="SAM" id="MobiDB-lite"/>
    </source>
</evidence>
<feature type="signal peptide" evidence="3">
    <location>
        <begin position="1"/>
        <end position="28"/>
    </location>
</feature>
<dbReference type="InterPro" id="IPR029052">
    <property type="entry name" value="Metallo-depent_PP-like"/>
</dbReference>
<feature type="chain" id="PRO_5031104426" description="LTD domain-containing protein" evidence="3">
    <location>
        <begin position="29"/>
        <end position="1525"/>
    </location>
</feature>
<dbReference type="OrthoDB" id="9772095at2"/>
<dbReference type="EMBL" id="JACHBQ010000001">
    <property type="protein sequence ID" value="MBB5642884.1"/>
    <property type="molecule type" value="Genomic_DNA"/>
</dbReference>
<feature type="region of interest" description="Disordered" evidence="1">
    <location>
        <begin position="192"/>
        <end position="247"/>
    </location>
</feature>
<reference evidence="5 6" key="1">
    <citation type="submission" date="2020-08" db="EMBL/GenBank/DDBJ databases">
        <title>Sequencing the genomes of 1000 actinobacteria strains.</title>
        <authorList>
            <person name="Klenk H.-P."/>
        </authorList>
    </citation>
    <scope>NUCLEOTIDE SEQUENCE [LARGE SCALE GENOMIC DNA]</scope>
    <source>
        <strain evidence="5 6">DSM 21065</strain>
    </source>
</reference>
<dbReference type="SUPFAM" id="SSF56300">
    <property type="entry name" value="Metallo-dependent phosphatases"/>
    <property type="match status" value="1"/>
</dbReference>
<keyword evidence="2" id="KW-0472">Membrane</keyword>
<keyword evidence="2" id="KW-0812">Transmembrane</keyword>
<feature type="compositionally biased region" description="Pro residues" evidence="1">
    <location>
        <begin position="213"/>
        <end position="247"/>
    </location>
</feature>
<dbReference type="Gene3D" id="3.60.21.10">
    <property type="match status" value="1"/>
</dbReference>
<dbReference type="PANTHER" id="PTHR43143">
    <property type="entry name" value="METALLOPHOSPHOESTERASE, CALCINEURIN SUPERFAMILY"/>
    <property type="match status" value="1"/>
</dbReference>
<gene>
    <name evidence="5" type="ORF">BJ997_003432</name>
</gene>
<proteinExistence type="predicted"/>
<feature type="transmembrane region" description="Helical" evidence="2">
    <location>
        <begin position="1495"/>
        <end position="1518"/>
    </location>
</feature>
<dbReference type="PANTHER" id="PTHR43143:SF5">
    <property type="entry name" value="SECRETED PROTEIN"/>
    <property type="match status" value="1"/>
</dbReference>
<dbReference type="PROSITE" id="PS51841">
    <property type="entry name" value="LTD"/>
    <property type="match status" value="2"/>
</dbReference>
<evidence type="ECO:0000313" key="5">
    <source>
        <dbReference type="EMBL" id="MBB5642884.1"/>
    </source>
</evidence>
<dbReference type="Proteomes" id="UP000561726">
    <property type="component" value="Unassembled WGS sequence"/>
</dbReference>
<comment type="caution">
    <text evidence="5">The sequence shown here is derived from an EMBL/GenBank/DDBJ whole genome shotgun (WGS) entry which is preliminary data.</text>
</comment>
<dbReference type="RefSeq" id="WP_052542338.1">
    <property type="nucleotide sequence ID" value="NZ_JACHBQ010000001.1"/>
</dbReference>
<dbReference type="Pfam" id="PF00149">
    <property type="entry name" value="Metallophos"/>
    <property type="match status" value="1"/>
</dbReference>
<dbReference type="InterPro" id="IPR051918">
    <property type="entry name" value="STPP_CPPED1"/>
</dbReference>
<evidence type="ECO:0000256" key="3">
    <source>
        <dbReference type="SAM" id="SignalP"/>
    </source>
</evidence>
<organism evidence="5 6">
    <name type="scientific">Cryobacterium roopkundense</name>
    <dbReference type="NCBI Taxonomy" id="1001240"/>
    <lineage>
        <taxon>Bacteria</taxon>
        <taxon>Bacillati</taxon>
        <taxon>Actinomycetota</taxon>
        <taxon>Actinomycetes</taxon>
        <taxon>Micrococcales</taxon>
        <taxon>Microbacteriaceae</taxon>
        <taxon>Cryobacterium</taxon>
    </lineage>
</organism>
<evidence type="ECO:0000256" key="2">
    <source>
        <dbReference type="SAM" id="Phobius"/>
    </source>
</evidence>
<dbReference type="InterPro" id="IPR001322">
    <property type="entry name" value="Lamin_tail_dom"/>
</dbReference>
<accession>A0A7W8ZZ32</accession>
<feature type="domain" description="LTD" evidence="4">
    <location>
        <begin position="29"/>
        <end position="195"/>
    </location>
</feature>
<sequence length="1525" mass="161455">MRTLRRPFRPSPIALGLVLLLGGGVAAAAPAAAAPTVTSAPLLVTEITPDNVGYDNFEFFEVTNTTTVDIDMDAAGIGLSYIYADSDDRAKDVPFAVPAGTVIAAGESTVFWLDYATSTVDTQAFTEQDFRAHFATSESPADEYAVVRVTGQPGMANGGGRGIRIVDGTDVSISWAVYPAGSVAVDRSAHFGAPASSESPSQALAHRLGVPTPGHPSPVEAPTPTPTPTPTVTPAPTPTVTPAPTPTPDPTLVTAALQITEITPDTTNVGSGDGFEFIEVYNATAEPIDFSDYTLNYLYPLSDLTNSSTVRWPSTPADTVIDPGAALVFWIKNGPNDALTAADFNAQFGTSLTPGADLVEVFAGGLANGSPRGIEILTNTGFSVNTAYYNLDGVDDVEANVGIQYGADATNLGRQLKLGTVAATPGAVYAAQVPAGLMVVAADTTAPVTADQTLGEIDPAQNFALQATVNDDVQARTVTLHLKSNLDADFTPFNLTTDAAGAYRHDLQQVDLTAKRWFEYFFTASDGRNDSSTPVTRVALTGVDDSPVRLNVTDGQFLTGTTVISAAGDAGPAATPVSLSIDGAPVATQPELEAAPQFVFDVTAVNTFFKNGVLVGEDVLRIFDDGIPEGWETIATPVPLTNVTRGDNLVVSVWAGTKVAPEINLDENNDDFQIRNLRLVLPDGRSLQPTGYTDPELVLNMGDSPGKFDFYDASFSIPEDAYMAVAHEWDTTAVEDGTHPVTASNGTTTLTRQVTVDNTAPQVATSVVDGQLYQGEFMVDGEATDAGAGLDTLVATLDGRPITLPFATSSIELADGDHTLALTALDRVGNQSVLSTVFSTPVEEPGNELITPLDGATVPAGPVDLTARATDPTGDRLQVTLNEGFVASVADNTVRPYSGTTRIATDTDRAGKTLLTGDQVIAMARLDGAAEPVFSDDAFPYQLFEVDVPADAGVDFTARVRWDGTANADAKVLMYVQNVTTGAWDEVDRHVTIGEGTTAFTLDAMVPAANHLTGQVITVLIQHSEGFAGENLSDRASQLPANNVNDTPRSAYDFTLAWESDTQYYNASYYERQLDIHNYLLEEREATNLQYLFHTGDIVDNNLDENQWTNANAAYSMLDDAQLPYGVLAGNHDVGQKDDDYTAYKANFGAARYDANPWFGESFEDNRGHYDLITAGGMDFLMLYQGWAPSQEGIDWLNEVLARYPERTAILNLHEYMLTTGGLGEVPQQIYDEVVAPNANVAMVFSGHYHDAFTRIDQFDDTGDGIPDRSVYQMLFDYQGLPEGGQSFLRLLQFDNESQQIGVRTYSPYLDAYNSDDPTLDLAHQEFAVPYAAFGLTPMVKTLATDSFTVDILTTTEIAAFADVASGSEVTAVWTPGAGTHGWYAFSADPFGATAYSEVRRVTVAEPPVVEPAVVVPEAGPEASAPGAAGTPPAARSAVTAFVLSAESQALADTAAAALAAEVATDAATERTDAANADAGASDPHLAAVDEVRALGIWTIALALLGLLGVGVLAVIAARRIRSRP</sequence>
<dbReference type="PIRSF" id="PIRSF036444">
    <property type="entry name" value="Pesterase_YvnB"/>
    <property type="match status" value="1"/>
</dbReference>
<keyword evidence="3" id="KW-0732">Signal</keyword>
<protein>
    <recommendedName>
        <fullName evidence="4">LTD domain-containing protein</fullName>
    </recommendedName>
</protein>
<dbReference type="InterPro" id="IPR011401">
    <property type="entry name" value="Pesterase_YvnB"/>
</dbReference>
<evidence type="ECO:0000313" key="6">
    <source>
        <dbReference type="Proteomes" id="UP000561726"/>
    </source>
</evidence>
<name>A0A7W8ZZ32_9MICO</name>
<dbReference type="GO" id="GO:0016787">
    <property type="term" value="F:hydrolase activity"/>
    <property type="evidence" value="ECO:0007669"/>
    <property type="project" value="InterPro"/>
</dbReference>
<evidence type="ECO:0000259" key="4">
    <source>
        <dbReference type="PROSITE" id="PS51841"/>
    </source>
</evidence>
<keyword evidence="2" id="KW-1133">Transmembrane helix</keyword>
<dbReference type="InterPro" id="IPR004843">
    <property type="entry name" value="Calcineurin-like_PHP"/>
</dbReference>